<accession>A0ABV7M9E7</accession>
<organism evidence="1 2">
    <name type="scientific">Parvularcula lutaonensis</name>
    <dbReference type="NCBI Taxonomy" id="491923"/>
    <lineage>
        <taxon>Bacteria</taxon>
        <taxon>Pseudomonadati</taxon>
        <taxon>Pseudomonadota</taxon>
        <taxon>Alphaproteobacteria</taxon>
        <taxon>Parvularculales</taxon>
        <taxon>Parvularculaceae</taxon>
        <taxon>Parvularcula</taxon>
    </lineage>
</organism>
<dbReference type="RefSeq" id="WP_189573495.1">
    <property type="nucleotide sequence ID" value="NZ_BMXU01000001.1"/>
</dbReference>
<gene>
    <name evidence="1" type="ORF">ACFONP_03540</name>
</gene>
<evidence type="ECO:0000313" key="2">
    <source>
        <dbReference type="Proteomes" id="UP001595607"/>
    </source>
</evidence>
<dbReference type="InterPro" id="IPR011051">
    <property type="entry name" value="RmlC_Cupin_sf"/>
</dbReference>
<name>A0ABV7M9E7_9PROT</name>
<comment type="caution">
    <text evidence="1">The sequence shown here is derived from an EMBL/GenBank/DDBJ whole genome shotgun (WGS) entry which is preliminary data.</text>
</comment>
<dbReference type="EMBL" id="JBHRVA010000002">
    <property type="protein sequence ID" value="MFC3301796.1"/>
    <property type="molecule type" value="Genomic_DNA"/>
</dbReference>
<reference evidence="2" key="1">
    <citation type="journal article" date="2019" name="Int. J. Syst. Evol. Microbiol.">
        <title>The Global Catalogue of Microorganisms (GCM) 10K type strain sequencing project: providing services to taxonomists for standard genome sequencing and annotation.</title>
        <authorList>
            <consortium name="The Broad Institute Genomics Platform"/>
            <consortium name="The Broad Institute Genome Sequencing Center for Infectious Disease"/>
            <person name="Wu L."/>
            <person name="Ma J."/>
        </authorList>
    </citation>
    <scope>NUCLEOTIDE SEQUENCE [LARGE SCALE GENOMIC DNA]</scope>
    <source>
        <strain evidence="2">KCTC 22245</strain>
    </source>
</reference>
<protein>
    <submittedName>
        <fullName evidence="1">Uncharacterized protein</fullName>
    </submittedName>
</protein>
<proteinExistence type="predicted"/>
<sequence>MSSPEDLIRQHALLPHPFEGHWRETAHVKGIRREGLQLLTALDEAGWHGVEAEVSYTLEEGGPVALSLSSNRRTAYGYRLLTPGDAVKVGPAVLRAISCLGGHALLRLRLEPDVALTDRQLMPDDWYPQPDGV</sequence>
<dbReference type="SUPFAM" id="SSF51182">
    <property type="entry name" value="RmlC-like cupins"/>
    <property type="match status" value="1"/>
</dbReference>
<evidence type="ECO:0000313" key="1">
    <source>
        <dbReference type="EMBL" id="MFC3301796.1"/>
    </source>
</evidence>
<dbReference type="Proteomes" id="UP001595607">
    <property type="component" value="Unassembled WGS sequence"/>
</dbReference>
<keyword evidence="2" id="KW-1185">Reference proteome</keyword>